<name>A0A9P8M2F0_9HYPO</name>
<keyword evidence="1" id="KW-1133">Transmembrane helix</keyword>
<evidence type="ECO:0000313" key="2">
    <source>
        <dbReference type="EMBL" id="KAH0592326.1"/>
    </source>
</evidence>
<protein>
    <submittedName>
        <fullName evidence="2">Uncharacterized protein</fullName>
    </submittedName>
</protein>
<dbReference type="PANTHER" id="PTHR11626">
    <property type="entry name" value="FARNESYL-DIPHOSPHATE FARNESYLTRANSFERASE"/>
    <property type="match status" value="1"/>
</dbReference>
<organism evidence="2 3">
    <name type="scientific">Metarhizium humberi</name>
    <dbReference type="NCBI Taxonomy" id="2596975"/>
    <lineage>
        <taxon>Eukaryota</taxon>
        <taxon>Fungi</taxon>
        <taxon>Dikarya</taxon>
        <taxon>Ascomycota</taxon>
        <taxon>Pezizomycotina</taxon>
        <taxon>Sordariomycetes</taxon>
        <taxon>Hypocreomycetidae</taxon>
        <taxon>Hypocreales</taxon>
        <taxon>Clavicipitaceae</taxon>
        <taxon>Metarhizium</taxon>
    </lineage>
</organism>
<dbReference type="InterPro" id="IPR044844">
    <property type="entry name" value="Trans_IPPS_euk-type"/>
</dbReference>
<dbReference type="Gene3D" id="1.10.600.10">
    <property type="entry name" value="Farnesyl Diphosphate Synthase"/>
    <property type="match status" value="1"/>
</dbReference>
<dbReference type="GO" id="GO:0045338">
    <property type="term" value="P:farnesyl diphosphate metabolic process"/>
    <property type="evidence" value="ECO:0007669"/>
    <property type="project" value="InterPro"/>
</dbReference>
<dbReference type="InterPro" id="IPR008949">
    <property type="entry name" value="Isoprenoid_synthase_dom_sf"/>
</dbReference>
<gene>
    <name evidence="2" type="ORF">MHUMG1_09939</name>
</gene>
<evidence type="ECO:0000256" key="1">
    <source>
        <dbReference type="SAM" id="Phobius"/>
    </source>
</evidence>
<comment type="caution">
    <text evidence="2">The sequence shown here is derived from an EMBL/GenBank/DDBJ whole genome shotgun (WGS) entry which is preliminary data.</text>
</comment>
<proteinExistence type="predicted"/>
<keyword evidence="1" id="KW-0472">Membrane</keyword>
<dbReference type="GO" id="GO:0005789">
    <property type="term" value="C:endoplasmic reticulum membrane"/>
    <property type="evidence" value="ECO:0007669"/>
    <property type="project" value="TreeGrafter"/>
</dbReference>
<dbReference type="AlphaFoldDB" id="A0A9P8M2F0"/>
<dbReference type="Proteomes" id="UP000764110">
    <property type="component" value="Unassembled WGS sequence"/>
</dbReference>
<sequence>MAGPAEENMQYHLVLNALRHTCDCFSYLKCLHDQSVFNFCAIPQSMAMATFELCFRNPAMFQRNIKIPKSDAFQLMIESSRDISVVCAIFRRYSIRIQQKNDPADPNFAEINKALLMALQIQSYADTIGSQQASKMSVVGTRRAQGKWSNPQLAFASVAITSTLVLGAAWVMKGQFEFAWPLAGTVMR</sequence>
<dbReference type="SUPFAM" id="SSF48576">
    <property type="entry name" value="Terpenoid synthases"/>
    <property type="match status" value="1"/>
</dbReference>
<evidence type="ECO:0000313" key="3">
    <source>
        <dbReference type="Proteomes" id="UP000764110"/>
    </source>
</evidence>
<dbReference type="EMBL" id="JACEFI010000033">
    <property type="protein sequence ID" value="KAH0592326.1"/>
    <property type="molecule type" value="Genomic_DNA"/>
</dbReference>
<dbReference type="GO" id="GO:0051996">
    <property type="term" value="F:squalene synthase [NAD(P)H] activity"/>
    <property type="evidence" value="ECO:0007669"/>
    <property type="project" value="InterPro"/>
</dbReference>
<reference evidence="2 3" key="1">
    <citation type="submission" date="2020-07" db="EMBL/GenBank/DDBJ databases">
        <title>Metarhizium humberi genome.</title>
        <authorList>
            <person name="Lysoe E."/>
        </authorList>
    </citation>
    <scope>NUCLEOTIDE SEQUENCE [LARGE SCALE GENOMIC DNA]</scope>
    <source>
        <strain evidence="2 3">ESALQ1638</strain>
    </source>
</reference>
<dbReference type="PANTHER" id="PTHR11626:SF2">
    <property type="entry name" value="SQUALENE SYNTHASE"/>
    <property type="match status" value="1"/>
</dbReference>
<accession>A0A9P8M2F0</accession>
<keyword evidence="3" id="KW-1185">Reference proteome</keyword>
<keyword evidence="1" id="KW-0812">Transmembrane</keyword>
<dbReference type="GO" id="GO:0006696">
    <property type="term" value="P:ergosterol biosynthetic process"/>
    <property type="evidence" value="ECO:0007669"/>
    <property type="project" value="TreeGrafter"/>
</dbReference>
<feature type="transmembrane region" description="Helical" evidence="1">
    <location>
        <begin position="153"/>
        <end position="172"/>
    </location>
</feature>